<sequence>MPGNQSTKILRTDQGIPRLQNQAGDSPLHSDSTPQPTPPQLPAPSPESSDEDDGDEDLEFFSHFDSLKPNYETFEGQSDDDELSNMDELLELSMKDLTDSMVEFWWKIMTKILTGCPRDFARRLREWRRQESHGLLSSRRPISPHQRWR</sequence>
<gene>
    <name evidence="2" type="ORF">K443DRAFT_124566</name>
</gene>
<evidence type="ECO:0000313" key="2">
    <source>
        <dbReference type="EMBL" id="KIJ96116.1"/>
    </source>
</evidence>
<accession>A0A0C9XEJ8</accession>
<proteinExistence type="predicted"/>
<evidence type="ECO:0000313" key="3">
    <source>
        <dbReference type="Proteomes" id="UP000054477"/>
    </source>
</evidence>
<dbReference type="HOGENOM" id="CLU_1749966_0_0_1"/>
<keyword evidence="3" id="KW-1185">Reference proteome</keyword>
<reference evidence="2 3" key="1">
    <citation type="submission" date="2014-04" db="EMBL/GenBank/DDBJ databases">
        <authorList>
            <consortium name="DOE Joint Genome Institute"/>
            <person name="Kuo A."/>
            <person name="Kohler A."/>
            <person name="Nagy L.G."/>
            <person name="Floudas D."/>
            <person name="Copeland A."/>
            <person name="Barry K.W."/>
            <person name="Cichocki N."/>
            <person name="Veneault-Fourrey C."/>
            <person name="LaButti K."/>
            <person name="Lindquist E.A."/>
            <person name="Lipzen A."/>
            <person name="Lundell T."/>
            <person name="Morin E."/>
            <person name="Murat C."/>
            <person name="Sun H."/>
            <person name="Tunlid A."/>
            <person name="Henrissat B."/>
            <person name="Grigoriev I.V."/>
            <person name="Hibbett D.S."/>
            <person name="Martin F."/>
            <person name="Nordberg H.P."/>
            <person name="Cantor M.N."/>
            <person name="Hua S.X."/>
        </authorList>
    </citation>
    <scope>NUCLEOTIDE SEQUENCE [LARGE SCALE GENOMIC DNA]</scope>
    <source>
        <strain evidence="2 3">LaAM-08-1</strain>
    </source>
</reference>
<organism evidence="2 3">
    <name type="scientific">Laccaria amethystina LaAM-08-1</name>
    <dbReference type="NCBI Taxonomy" id="1095629"/>
    <lineage>
        <taxon>Eukaryota</taxon>
        <taxon>Fungi</taxon>
        <taxon>Dikarya</taxon>
        <taxon>Basidiomycota</taxon>
        <taxon>Agaricomycotina</taxon>
        <taxon>Agaricomycetes</taxon>
        <taxon>Agaricomycetidae</taxon>
        <taxon>Agaricales</taxon>
        <taxon>Agaricineae</taxon>
        <taxon>Hydnangiaceae</taxon>
        <taxon>Laccaria</taxon>
    </lineage>
</organism>
<feature type="compositionally biased region" description="Pro residues" evidence="1">
    <location>
        <begin position="35"/>
        <end position="45"/>
    </location>
</feature>
<dbReference type="AlphaFoldDB" id="A0A0C9XEJ8"/>
<name>A0A0C9XEJ8_9AGAR</name>
<feature type="region of interest" description="Disordered" evidence="1">
    <location>
        <begin position="1"/>
        <end position="59"/>
    </location>
</feature>
<dbReference type="EMBL" id="KN838732">
    <property type="protein sequence ID" value="KIJ96116.1"/>
    <property type="molecule type" value="Genomic_DNA"/>
</dbReference>
<protein>
    <submittedName>
        <fullName evidence="2">Uncharacterized protein</fullName>
    </submittedName>
</protein>
<evidence type="ECO:0000256" key="1">
    <source>
        <dbReference type="SAM" id="MobiDB-lite"/>
    </source>
</evidence>
<reference evidence="3" key="2">
    <citation type="submission" date="2015-01" db="EMBL/GenBank/DDBJ databases">
        <title>Evolutionary Origins and Diversification of the Mycorrhizal Mutualists.</title>
        <authorList>
            <consortium name="DOE Joint Genome Institute"/>
            <consortium name="Mycorrhizal Genomics Consortium"/>
            <person name="Kohler A."/>
            <person name="Kuo A."/>
            <person name="Nagy L.G."/>
            <person name="Floudas D."/>
            <person name="Copeland A."/>
            <person name="Barry K.W."/>
            <person name="Cichocki N."/>
            <person name="Veneault-Fourrey C."/>
            <person name="LaButti K."/>
            <person name="Lindquist E.A."/>
            <person name="Lipzen A."/>
            <person name="Lundell T."/>
            <person name="Morin E."/>
            <person name="Murat C."/>
            <person name="Riley R."/>
            <person name="Ohm R."/>
            <person name="Sun H."/>
            <person name="Tunlid A."/>
            <person name="Henrissat B."/>
            <person name="Grigoriev I.V."/>
            <person name="Hibbett D.S."/>
            <person name="Martin F."/>
        </authorList>
    </citation>
    <scope>NUCLEOTIDE SEQUENCE [LARGE SCALE GENOMIC DNA]</scope>
    <source>
        <strain evidence="3">LaAM-08-1</strain>
    </source>
</reference>
<dbReference type="Proteomes" id="UP000054477">
    <property type="component" value="Unassembled WGS sequence"/>
</dbReference>
<feature type="compositionally biased region" description="Acidic residues" evidence="1">
    <location>
        <begin position="48"/>
        <end position="59"/>
    </location>
</feature>